<gene>
    <name evidence="1" type="ORF">DSL72_003913</name>
</gene>
<evidence type="ECO:0000313" key="1">
    <source>
        <dbReference type="EMBL" id="QSZ29399.1"/>
    </source>
</evidence>
<name>A0A8A3P8C7_9HELO</name>
<protein>
    <submittedName>
        <fullName evidence="1">Uncharacterized protein</fullName>
    </submittedName>
</protein>
<keyword evidence="2" id="KW-1185">Reference proteome</keyword>
<accession>A0A8A3P8C7</accession>
<sequence>MFDGGMNSKISPCCAVNQHPSSVNSGTNGPPKIAKAVQDAPEICTCALEEVREKNPHRCKSAIEIDGGIKAQGSFGLAVYKAEDTRYAGVFGVKQMREIQSKRKFEIVFREVKLLEVEANTIYLVTEPREPEGFESMIALLGNDGGTEKESVLIFEGLADDGQDGQQRAEKP</sequence>
<evidence type="ECO:0000313" key="2">
    <source>
        <dbReference type="Proteomes" id="UP000672032"/>
    </source>
</evidence>
<proteinExistence type="predicted"/>
<dbReference type="Proteomes" id="UP000672032">
    <property type="component" value="Chromosome 1"/>
</dbReference>
<dbReference type="AlphaFoldDB" id="A0A8A3P8C7"/>
<organism evidence="1 2">
    <name type="scientific">Monilinia vaccinii-corymbosi</name>
    <dbReference type="NCBI Taxonomy" id="61207"/>
    <lineage>
        <taxon>Eukaryota</taxon>
        <taxon>Fungi</taxon>
        <taxon>Dikarya</taxon>
        <taxon>Ascomycota</taxon>
        <taxon>Pezizomycotina</taxon>
        <taxon>Leotiomycetes</taxon>
        <taxon>Helotiales</taxon>
        <taxon>Sclerotiniaceae</taxon>
        <taxon>Monilinia</taxon>
    </lineage>
</organism>
<dbReference type="EMBL" id="CP063405">
    <property type="protein sequence ID" value="QSZ29399.1"/>
    <property type="molecule type" value="Genomic_DNA"/>
</dbReference>
<reference evidence="1" key="1">
    <citation type="submission" date="2020-10" db="EMBL/GenBank/DDBJ databases">
        <title>Genome Sequence of Monilinia vaccinii-corymbosi Sheds Light on Mummy Berry Disease Infection of Blueberry and Mating Type.</title>
        <authorList>
            <person name="Yow A.G."/>
            <person name="Zhang Y."/>
            <person name="Bansal K."/>
            <person name="Eacker S.M."/>
            <person name="Sullivan S."/>
            <person name="Liachko I."/>
            <person name="Cubeta M.A."/>
            <person name="Rollins J.A."/>
            <person name="Ashrafi H."/>
        </authorList>
    </citation>
    <scope>NUCLEOTIDE SEQUENCE</scope>
    <source>
        <strain evidence="1">RL-1</strain>
    </source>
</reference>